<proteinExistence type="predicted"/>
<keyword evidence="3" id="KW-0677">Repeat</keyword>
<evidence type="ECO:0000256" key="1">
    <source>
        <dbReference type="ARBA" id="ARBA00013699"/>
    </source>
</evidence>
<comment type="caution">
    <text evidence="6">The sequence shown here is derived from an EMBL/GenBank/DDBJ whole genome shotgun (WGS) entry which is preliminary data.</text>
</comment>
<dbReference type="InterPro" id="IPR015915">
    <property type="entry name" value="Kelch-typ_b-propeller"/>
</dbReference>
<evidence type="ECO:0000313" key="6">
    <source>
        <dbReference type="EMBL" id="KAK9890689.1"/>
    </source>
</evidence>
<dbReference type="PROSITE" id="PS50097">
    <property type="entry name" value="BTB"/>
    <property type="match status" value="1"/>
</dbReference>
<dbReference type="InterPro" id="IPR017096">
    <property type="entry name" value="BTB-kelch_protein"/>
</dbReference>
<accession>A0AAW1V602</accession>
<dbReference type="PANTHER" id="PTHR45632:SF3">
    <property type="entry name" value="KELCH-LIKE PROTEIN 32"/>
    <property type="match status" value="1"/>
</dbReference>
<dbReference type="SUPFAM" id="SSF54695">
    <property type="entry name" value="POZ domain"/>
    <property type="match status" value="1"/>
</dbReference>
<dbReference type="InterPro" id="IPR006652">
    <property type="entry name" value="Kelch_1"/>
</dbReference>
<dbReference type="GO" id="GO:0003779">
    <property type="term" value="F:actin binding"/>
    <property type="evidence" value="ECO:0007669"/>
    <property type="project" value="UniProtKB-KW"/>
</dbReference>
<dbReference type="Pfam" id="PF00651">
    <property type="entry name" value="BTB"/>
    <property type="match status" value="1"/>
</dbReference>
<evidence type="ECO:0000259" key="5">
    <source>
        <dbReference type="PROSITE" id="PS50097"/>
    </source>
</evidence>
<dbReference type="EMBL" id="JARQZJ010000126">
    <property type="protein sequence ID" value="KAK9890689.1"/>
    <property type="molecule type" value="Genomic_DNA"/>
</dbReference>
<dbReference type="Pfam" id="PF24981">
    <property type="entry name" value="Beta-prop_ATRN-LZTR1"/>
    <property type="match status" value="1"/>
</dbReference>
<dbReference type="PIRSF" id="PIRSF037037">
    <property type="entry name" value="Kelch-like_protein_gigaxonin"/>
    <property type="match status" value="1"/>
</dbReference>
<dbReference type="Gene3D" id="3.30.710.10">
    <property type="entry name" value="Potassium Channel Kv1.1, Chain A"/>
    <property type="match status" value="1"/>
</dbReference>
<dbReference type="Pfam" id="PF07707">
    <property type="entry name" value="BACK"/>
    <property type="match status" value="1"/>
</dbReference>
<name>A0AAW1V602_9CUCU</name>
<comment type="function">
    <text evidence="4">Probable substrate-specific adapter of an E3 ubiquitin-protein ligase complex which mediates the ubiquitination and subsequent proteasomal degradation of target proteins. May have a role in synapse differentiation and growth.</text>
</comment>
<dbReference type="InterPro" id="IPR011333">
    <property type="entry name" value="SKP1/BTB/POZ_sf"/>
</dbReference>
<dbReference type="Gene3D" id="2.120.10.80">
    <property type="entry name" value="Kelch-type beta propeller"/>
    <property type="match status" value="1"/>
</dbReference>
<dbReference type="AlphaFoldDB" id="A0AAW1V602"/>
<dbReference type="InterPro" id="IPR056737">
    <property type="entry name" value="Beta-prop_ATRN-MKLN-like"/>
</dbReference>
<dbReference type="InterPro" id="IPR011705">
    <property type="entry name" value="BACK"/>
</dbReference>
<dbReference type="Proteomes" id="UP001431783">
    <property type="component" value="Unassembled WGS sequence"/>
</dbReference>
<dbReference type="SMART" id="SM00612">
    <property type="entry name" value="Kelch"/>
    <property type="match status" value="5"/>
</dbReference>
<gene>
    <name evidence="6" type="ORF">WA026_012041</name>
</gene>
<dbReference type="SMART" id="SM00225">
    <property type="entry name" value="BTB"/>
    <property type="match status" value="1"/>
</dbReference>
<keyword evidence="7" id="KW-1185">Reference proteome</keyword>
<dbReference type="InterPro" id="IPR000210">
    <property type="entry name" value="BTB/POZ_dom"/>
</dbReference>
<evidence type="ECO:0000256" key="3">
    <source>
        <dbReference type="ARBA" id="ARBA00022737"/>
    </source>
</evidence>
<dbReference type="PANTHER" id="PTHR45632">
    <property type="entry name" value="LD33804P"/>
    <property type="match status" value="1"/>
</dbReference>
<evidence type="ECO:0000313" key="7">
    <source>
        <dbReference type="Proteomes" id="UP001431783"/>
    </source>
</evidence>
<evidence type="ECO:0000256" key="2">
    <source>
        <dbReference type="ARBA" id="ARBA00022441"/>
    </source>
</evidence>
<evidence type="ECO:0000256" key="4">
    <source>
        <dbReference type="ARBA" id="ARBA00043912"/>
    </source>
</evidence>
<dbReference type="SMART" id="SM00875">
    <property type="entry name" value="BACK"/>
    <property type="match status" value="1"/>
</dbReference>
<keyword evidence="2" id="KW-0880">Kelch repeat</keyword>
<reference evidence="6 7" key="1">
    <citation type="submission" date="2023-03" db="EMBL/GenBank/DDBJ databases">
        <title>Genome insight into feeding habits of ladybird beetles.</title>
        <authorList>
            <person name="Li H.-S."/>
            <person name="Huang Y.-H."/>
            <person name="Pang H."/>
        </authorList>
    </citation>
    <scope>NUCLEOTIDE SEQUENCE [LARGE SCALE GENOMIC DNA]</scope>
    <source>
        <strain evidence="6">SYSU_2023b</strain>
        <tissue evidence="6">Whole body</tissue>
    </source>
</reference>
<sequence length="601" mass="68966">MRKCLYDNHLYSVRYDYPSHQGTVLDGLNKLRERGELIDITLMVQGQPFKAHKVVLSSCSDYFRAMFTDNMLESHSNEIRLNGISAQGFLLVLEYAYTCKITLNLANVQNVLEAASHVQMLTLIETCSNYLETQIDLDNCADIATIAETYSLGMLKMEVYRFMNENLLAFSSTSEFYRLTHSQLETLLAYDLPVDCSESEVLNIVLNWFYFNSANVQVLDAVRIFRHIHFKDIPRRKLQTALHDIIENKKCDWELYRIILTEIYSQMSSDENQAPTKLLNSRGMELAVLKIGGFSIGGITNEITYKFSSKSNWKHLTKIPHVEQCNFGTAVLNNDLFIIGGCFNQDMQENVHPFGFRYSPLHNKWSTMTPMNIERCRFSLNVVNGMMYAVGGVTEVEEFDSSTCECYDPATDKWSMIEPLPVYRTQHAGATYELAPVRKLFVSGGMDRDNIQNTMYCYNINDNTWTVCAPLLTPRADHVMLSIDNKLYVCGGWQEDFETGNRTLVDTIDVYNVEKDCWTVLTKVPTPRYHAGIVSVLKKIYVIGGFHSDALFDKDTAAIECYNIESDTWTTEDKYPEDIWEHTCIFLYLPKCRDDMDVIPS</sequence>
<dbReference type="SUPFAM" id="SSF117281">
    <property type="entry name" value="Kelch motif"/>
    <property type="match status" value="1"/>
</dbReference>
<organism evidence="6 7">
    <name type="scientific">Henosepilachna vigintioctopunctata</name>
    <dbReference type="NCBI Taxonomy" id="420089"/>
    <lineage>
        <taxon>Eukaryota</taxon>
        <taxon>Metazoa</taxon>
        <taxon>Ecdysozoa</taxon>
        <taxon>Arthropoda</taxon>
        <taxon>Hexapoda</taxon>
        <taxon>Insecta</taxon>
        <taxon>Pterygota</taxon>
        <taxon>Neoptera</taxon>
        <taxon>Endopterygota</taxon>
        <taxon>Coleoptera</taxon>
        <taxon>Polyphaga</taxon>
        <taxon>Cucujiformia</taxon>
        <taxon>Coccinelloidea</taxon>
        <taxon>Coccinellidae</taxon>
        <taxon>Epilachninae</taxon>
        <taxon>Epilachnini</taxon>
        <taxon>Henosepilachna</taxon>
    </lineage>
</organism>
<dbReference type="Gene3D" id="1.25.40.420">
    <property type="match status" value="1"/>
</dbReference>
<feature type="domain" description="BTB" evidence="5">
    <location>
        <begin position="38"/>
        <end position="105"/>
    </location>
</feature>
<protein>
    <recommendedName>
        <fullName evidence="1">Kelch-like protein diablo</fullName>
    </recommendedName>
</protein>